<evidence type="ECO:0000313" key="9">
    <source>
        <dbReference type="EMBL" id="QJC21339.1"/>
    </source>
</evidence>
<dbReference type="InterPro" id="IPR023193">
    <property type="entry name" value="EPSP_synthase_CS"/>
</dbReference>
<dbReference type="KEGG" id="arca:HC352_01585"/>
<reference evidence="9 10" key="1">
    <citation type="submission" date="2020-03" db="EMBL/GenBank/DDBJ databases">
        <title>Complete genome of Arcanobacterium buesumensis sp. nov. strain 2701.</title>
        <authorList>
            <person name="Borowiak M."/>
            <person name="Alssahen M."/>
            <person name="Laemmler C."/>
            <person name="Malorny B."/>
            <person name="Hassan A."/>
            <person name="Prenger-Berninghoff E."/>
            <person name="Ploetz M."/>
            <person name="Abdulmawjood A."/>
        </authorList>
    </citation>
    <scope>NUCLEOTIDE SEQUENCE [LARGE SCALE GENOMIC DNA]</scope>
    <source>
        <strain evidence="9 10">2701</strain>
    </source>
</reference>
<feature type="binding site" evidence="7">
    <location>
        <position position="188"/>
    </location>
    <ligand>
        <name>3-phosphoshikimate</name>
        <dbReference type="ChEBI" id="CHEBI:145989"/>
    </ligand>
</feature>
<comment type="subcellular location">
    <subcellularLocation>
        <location evidence="7">Cytoplasm</location>
    </subcellularLocation>
</comment>
<feature type="binding site" evidence="7">
    <location>
        <position position="108"/>
    </location>
    <ligand>
        <name>phosphoenolpyruvate</name>
        <dbReference type="ChEBI" id="CHEBI:58702"/>
    </ligand>
</feature>
<comment type="function">
    <text evidence="7">Catalyzes the transfer of the enolpyruvyl moiety of phosphoenolpyruvate (PEP) to the 5-hydroxyl of shikimate-3-phosphate (S3P) to produce enolpyruvyl shikimate-3-phosphate and inorganic phosphate.</text>
</comment>
<name>A0A6H2EKD3_9ACTO</name>
<feature type="binding site" evidence="7">
    <location>
        <position position="189"/>
    </location>
    <ligand>
        <name>3-phosphoshikimate</name>
        <dbReference type="ChEBI" id="CHEBI:145989"/>
    </ligand>
</feature>
<protein>
    <recommendedName>
        <fullName evidence="7">3-phosphoshikimate 1-carboxyvinyltransferase</fullName>
        <ecNumber evidence="7">2.5.1.19</ecNumber>
    </recommendedName>
    <alternativeName>
        <fullName evidence="7">5-enolpyruvylshikimate-3-phosphate synthase</fullName>
        <shortName evidence="7">EPSP synthase</shortName>
        <shortName evidence="7">EPSPS</shortName>
    </alternativeName>
</protein>
<dbReference type="NCBIfam" id="TIGR01356">
    <property type="entry name" value="aroA"/>
    <property type="match status" value="1"/>
</dbReference>
<dbReference type="AlphaFoldDB" id="A0A6H2EKD3"/>
<feature type="binding site" evidence="7">
    <location>
        <position position="367"/>
    </location>
    <ligand>
        <name>phosphoenolpyruvate</name>
        <dbReference type="ChEBI" id="CHEBI:58702"/>
    </ligand>
</feature>
<dbReference type="InterPro" id="IPR006264">
    <property type="entry name" value="EPSP_synthase"/>
</dbReference>
<dbReference type="Pfam" id="PF00275">
    <property type="entry name" value="EPSP_synthase"/>
    <property type="match status" value="1"/>
</dbReference>
<evidence type="ECO:0000256" key="7">
    <source>
        <dbReference type="HAMAP-Rule" id="MF_00210"/>
    </source>
</evidence>
<dbReference type="RefSeq" id="WP_168917280.1">
    <property type="nucleotide sequence ID" value="NZ_CP050804.1"/>
</dbReference>
<keyword evidence="4 7" id="KW-0808">Transferase</keyword>
<feature type="active site" description="Proton acceptor" evidence="7">
    <location>
        <position position="336"/>
    </location>
</feature>
<dbReference type="GO" id="GO:0005737">
    <property type="term" value="C:cytoplasm"/>
    <property type="evidence" value="ECO:0007669"/>
    <property type="project" value="UniProtKB-SubCell"/>
</dbReference>
<evidence type="ECO:0000256" key="1">
    <source>
        <dbReference type="ARBA" id="ARBA00004811"/>
    </source>
</evidence>
<dbReference type="EC" id="2.5.1.19" evidence="7"/>
<dbReference type="PANTHER" id="PTHR21090:SF5">
    <property type="entry name" value="PENTAFUNCTIONAL AROM POLYPEPTIDE"/>
    <property type="match status" value="1"/>
</dbReference>
<organism evidence="9 10">
    <name type="scientific">Arcanobacterium buesumense</name>
    <dbReference type="NCBI Taxonomy" id="2722751"/>
    <lineage>
        <taxon>Bacteria</taxon>
        <taxon>Bacillati</taxon>
        <taxon>Actinomycetota</taxon>
        <taxon>Actinomycetes</taxon>
        <taxon>Actinomycetales</taxon>
        <taxon>Actinomycetaceae</taxon>
        <taxon>Arcanobacterium</taxon>
    </lineage>
</organism>
<keyword evidence="7" id="KW-0963">Cytoplasm</keyword>
<proteinExistence type="inferred from homology"/>
<dbReference type="Gene3D" id="3.65.10.10">
    <property type="entry name" value="Enolpyruvate transferase domain"/>
    <property type="match status" value="2"/>
</dbReference>
<feature type="binding site" evidence="7">
    <location>
        <position position="32"/>
    </location>
    <ligand>
        <name>phosphoenolpyruvate</name>
        <dbReference type="ChEBI" id="CHEBI:58702"/>
    </ligand>
</feature>
<evidence type="ECO:0000313" key="10">
    <source>
        <dbReference type="Proteomes" id="UP000502298"/>
    </source>
</evidence>
<feature type="binding site" evidence="7">
    <location>
        <position position="190"/>
    </location>
    <ligand>
        <name>3-phosphoshikimate</name>
        <dbReference type="ChEBI" id="CHEBI:145989"/>
    </ligand>
</feature>
<comment type="subunit">
    <text evidence="7">Monomer.</text>
</comment>
<feature type="binding site" evidence="7">
    <location>
        <position position="217"/>
    </location>
    <ligand>
        <name>3-phosphoshikimate</name>
        <dbReference type="ChEBI" id="CHEBI:145989"/>
    </ligand>
</feature>
<dbReference type="CDD" id="cd01556">
    <property type="entry name" value="EPSP_synthase"/>
    <property type="match status" value="1"/>
</dbReference>
<evidence type="ECO:0000256" key="3">
    <source>
        <dbReference type="ARBA" id="ARBA00022605"/>
    </source>
</evidence>
<evidence type="ECO:0000256" key="4">
    <source>
        <dbReference type="ARBA" id="ARBA00022679"/>
    </source>
</evidence>
<feature type="binding site" evidence="7">
    <location>
        <position position="32"/>
    </location>
    <ligand>
        <name>3-phosphoshikimate</name>
        <dbReference type="ChEBI" id="CHEBI:145989"/>
    </ligand>
</feature>
<dbReference type="HAMAP" id="MF_00210">
    <property type="entry name" value="EPSP_synth"/>
    <property type="match status" value="1"/>
</dbReference>
<dbReference type="EMBL" id="CP050804">
    <property type="protein sequence ID" value="QJC21339.1"/>
    <property type="molecule type" value="Genomic_DNA"/>
</dbReference>
<dbReference type="UniPathway" id="UPA00053">
    <property type="reaction ID" value="UER00089"/>
</dbReference>
<feature type="binding site" evidence="7">
    <location>
        <position position="363"/>
    </location>
    <ligand>
        <name>3-phosphoshikimate</name>
        <dbReference type="ChEBI" id="CHEBI:145989"/>
    </ligand>
</feature>
<dbReference type="GO" id="GO:0009423">
    <property type="term" value="P:chorismate biosynthetic process"/>
    <property type="evidence" value="ECO:0007669"/>
    <property type="project" value="UniProtKB-UniRule"/>
</dbReference>
<feature type="binding site" evidence="7">
    <location>
        <position position="37"/>
    </location>
    <ligand>
        <name>3-phosphoshikimate</name>
        <dbReference type="ChEBI" id="CHEBI:145989"/>
    </ligand>
</feature>
<dbReference type="InterPro" id="IPR013792">
    <property type="entry name" value="RNA3'P_cycl/enolpyr_Trfase_a/b"/>
</dbReference>
<feature type="binding site" evidence="7">
    <location>
        <position position="190"/>
    </location>
    <ligand>
        <name>phosphoenolpyruvate</name>
        <dbReference type="ChEBI" id="CHEBI:58702"/>
    </ligand>
</feature>
<dbReference type="SUPFAM" id="SSF55205">
    <property type="entry name" value="EPT/RTPC-like"/>
    <property type="match status" value="1"/>
</dbReference>
<feature type="binding site" evidence="7">
    <location>
        <position position="33"/>
    </location>
    <ligand>
        <name>3-phosphoshikimate</name>
        <dbReference type="ChEBI" id="CHEBI:145989"/>
    </ligand>
</feature>
<dbReference type="GO" id="GO:0009073">
    <property type="term" value="P:aromatic amino acid family biosynthetic process"/>
    <property type="evidence" value="ECO:0007669"/>
    <property type="project" value="UniProtKB-KW"/>
</dbReference>
<comment type="caution">
    <text evidence="7">Lacks conserved residue(s) required for the propagation of feature annotation.</text>
</comment>
<dbReference type="PROSITE" id="PS00885">
    <property type="entry name" value="EPSP_SYNTHASE_2"/>
    <property type="match status" value="1"/>
</dbReference>
<keyword evidence="5 7" id="KW-0057">Aromatic amino acid biosynthesis</keyword>
<dbReference type="GO" id="GO:0008652">
    <property type="term" value="P:amino acid biosynthetic process"/>
    <property type="evidence" value="ECO:0007669"/>
    <property type="project" value="UniProtKB-KW"/>
</dbReference>
<evidence type="ECO:0000256" key="6">
    <source>
        <dbReference type="ARBA" id="ARBA00044633"/>
    </source>
</evidence>
<dbReference type="Proteomes" id="UP000502298">
    <property type="component" value="Chromosome"/>
</dbReference>
<evidence type="ECO:0000259" key="8">
    <source>
        <dbReference type="Pfam" id="PF00275"/>
    </source>
</evidence>
<gene>
    <name evidence="7 9" type="primary">aroA</name>
    <name evidence="9" type="ORF">HC352_01585</name>
</gene>
<evidence type="ECO:0000256" key="2">
    <source>
        <dbReference type="ARBA" id="ARBA00009948"/>
    </source>
</evidence>
<comment type="catalytic activity">
    <reaction evidence="6">
        <text>3-phosphoshikimate + phosphoenolpyruvate = 5-O-(1-carboxyvinyl)-3-phosphoshikimate + phosphate</text>
        <dbReference type="Rhea" id="RHEA:21256"/>
        <dbReference type="ChEBI" id="CHEBI:43474"/>
        <dbReference type="ChEBI" id="CHEBI:57701"/>
        <dbReference type="ChEBI" id="CHEBI:58702"/>
        <dbReference type="ChEBI" id="CHEBI:145989"/>
        <dbReference type="EC" id="2.5.1.19"/>
    </reaction>
    <physiologicalReaction direction="left-to-right" evidence="6">
        <dbReference type="Rhea" id="RHEA:21257"/>
    </physiologicalReaction>
</comment>
<accession>A0A6H2EKD3</accession>
<feature type="binding site" evidence="7">
    <location>
        <position position="410"/>
    </location>
    <ligand>
        <name>phosphoenolpyruvate</name>
        <dbReference type="ChEBI" id="CHEBI:58702"/>
    </ligand>
</feature>
<feature type="binding site" evidence="7">
    <location>
        <position position="136"/>
    </location>
    <ligand>
        <name>phosphoenolpyruvate</name>
        <dbReference type="ChEBI" id="CHEBI:58702"/>
    </ligand>
</feature>
<dbReference type="PIRSF" id="PIRSF000505">
    <property type="entry name" value="EPSPS"/>
    <property type="match status" value="1"/>
</dbReference>
<keyword evidence="3 7" id="KW-0028">Amino-acid biosynthesis</keyword>
<evidence type="ECO:0000256" key="5">
    <source>
        <dbReference type="ARBA" id="ARBA00023141"/>
    </source>
</evidence>
<feature type="binding site" evidence="7">
    <location>
        <position position="435"/>
    </location>
    <ligand>
        <name>phosphoenolpyruvate</name>
        <dbReference type="ChEBI" id="CHEBI:58702"/>
    </ligand>
</feature>
<sequence length="451" mass="47797">MTSTLGNPTLWQAPTLPPYARLTSTIRLPGSKSLTARWMILAALARRTTRLVGALDSADTRTMAHALEQLGARVYWNLDACVIKPFPRTSTGKIIIRGGVRIHAGQAGTVMRFILPLAAMARGPVEIDCADNARHRPIDGLVTALRDLGVHITSTQPQSANGPLAFPFVVHGKGHLAGGTVAVDAQASSQYISALLLAGALMENGLTVHLKHHLLPSTPHVNMSVEVLAECGISVVVGDHSWHVEPVPHADLILPQTLTIEPDLSNAGPFLVAAMVSGGDVTIDNWPTQSNQPGMAYLDLLHQAGATFTERTAGKLTCRGPATIAPLSADMHDVGELVPSIAALCAYADGQSHLTNIGHLRGHETDRLHAITQTLAHVGIPAVATTDALIIQGNPRALHAGDLDSYADHRMATCGAILGLRVPGIRVANMEATAKTFPQFVSMWETMVMNG</sequence>
<dbReference type="PANTHER" id="PTHR21090">
    <property type="entry name" value="AROM/DEHYDROQUINATE SYNTHASE"/>
    <property type="match status" value="1"/>
</dbReference>
<dbReference type="GO" id="GO:0003866">
    <property type="term" value="F:3-phosphoshikimate 1-carboxyvinyltransferase activity"/>
    <property type="evidence" value="ECO:0007669"/>
    <property type="project" value="UniProtKB-UniRule"/>
</dbReference>
<keyword evidence="10" id="KW-1185">Reference proteome</keyword>
<dbReference type="InterPro" id="IPR001986">
    <property type="entry name" value="Enolpyruvate_Tfrase_dom"/>
</dbReference>
<comment type="pathway">
    <text evidence="1 7">Metabolic intermediate biosynthesis; chorismate biosynthesis; chorismate from D-erythrose 4-phosphate and phosphoenolpyruvate: step 6/7.</text>
</comment>
<dbReference type="InterPro" id="IPR036968">
    <property type="entry name" value="Enolpyruvate_Tfrase_sf"/>
</dbReference>
<feature type="domain" description="Enolpyruvate transferase" evidence="8">
    <location>
        <begin position="20"/>
        <end position="442"/>
    </location>
</feature>
<comment type="similarity">
    <text evidence="2 7">Belongs to the EPSP synthase family.</text>
</comment>
<feature type="binding site" evidence="7">
    <location>
        <position position="336"/>
    </location>
    <ligand>
        <name>3-phosphoshikimate</name>
        <dbReference type="ChEBI" id="CHEBI:145989"/>
    </ligand>
</feature>